<dbReference type="EMBL" id="JBHSMP010000020">
    <property type="protein sequence ID" value="MFC5430564.1"/>
    <property type="molecule type" value="Genomic_DNA"/>
</dbReference>
<dbReference type="InterPro" id="IPR001902">
    <property type="entry name" value="SLC26A/SulP_fam"/>
</dbReference>
<dbReference type="Pfam" id="PF01740">
    <property type="entry name" value="STAS"/>
    <property type="match status" value="1"/>
</dbReference>
<feature type="transmembrane region" description="Helical" evidence="5">
    <location>
        <begin position="389"/>
        <end position="415"/>
    </location>
</feature>
<keyword evidence="8" id="KW-1185">Reference proteome</keyword>
<comment type="subcellular location">
    <subcellularLocation>
        <location evidence="1">Membrane</location>
        <topology evidence="1">Multi-pass membrane protein</topology>
    </subcellularLocation>
</comment>
<dbReference type="CDD" id="cd07042">
    <property type="entry name" value="STAS_SulP_like_sulfate_transporter"/>
    <property type="match status" value="1"/>
</dbReference>
<evidence type="ECO:0000256" key="2">
    <source>
        <dbReference type="ARBA" id="ARBA00022692"/>
    </source>
</evidence>
<dbReference type="InterPro" id="IPR036513">
    <property type="entry name" value="STAS_dom_sf"/>
</dbReference>
<feature type="domain" description="STAS" evidence="6">
    <location>
        <begin position="442"/>
        <end position="557"/>
    </location>
</feature>
<feature type="transmembrane region" description="Helical" evidence="5">
    <location>
        <begin position="292"/>
        <end position="311"/>
    </location>
</feature>
<feature type="transmembrane region" description="Helical" evidence="5">
    <location>
        <begin position="331"/>
        <end position="351"/>
    </location>
</feature>
<feature type="transmembrane region" description="Helical" evidence="5">
    <location>
        <begin position="252"/>
        <end position="271"/>
    </location>
</feature>
<dbReference type="InterPro" id="IPR002645">
    <property type="entry name" value="STAS_dom"/>
</dbReference>
<comment type="caution">
    <text evidence="7">The sequence shown here is derived from an EMBL/GenBank/DDBJ whole genome shotgun (WGS) entry which is preliminary data.</text>
</comment>
<gene>
    <name evidence="7" type="ORF">ACFPTO_17410</name>
</gene>
<feature type="transmembrane region" description="Helical" evidence="5">
    <location>
        <begin position="137"/>
        <end position="155"/>
    </location>
</feature>
<dbReference type="Proteomes" id="UP001596103">
    <property type="component" value="Unassembled WGS sequence"/>
</dbReference>
<dbReference type="RefSeq" id="WP_377713113.1">
    <property type="nucleotide sequence ID" value="NZ_JBHSMP010000020.1"/>
</dbReference>
<feature type="transmembrane region" description="Helical" evidence="5">
    <location>
        <begin position="175"/>
        <end position="199"/>
    </location>
</feature>
<dbReference type="SUPFAM" id="SSF52091">
    <property type="entry name" value="SpoIIaa-like"/>
    <property type="match status" value="1"/>
</dbReference>
<evidence type="ECO:0000256" key="5">
    <source>
        <dbReference type="SAM" id="Phobius"/>
    </source>
</evidence>
<organism evidence="7 8">
    <name type="scientific">Paraburkholderia denitrificans</name>
    <dbReference type="NCBI Taxonomy" id="694025"/>
    <lineage>
        <taxon>Bacteria</taxon>
        <taxon>Pseudomonadati</taxon>
        <taxon>Pseudomonadota</taxon>
        <taxon>Betaproteobacteria</taxon>
        <taxon>Burkholderiales</taxon>
        <taxon>Burkholderiaceae</taxon>
        <taxon>Paraburkholderia</taxon>
    </lineage>
</organism>
<name>A0ABW0JBV1_9BURK</name>
<feature type="transmembrane region" description="Helical" evidence="5">
    <location>
        <begin position="358"/>
        <end position="377"/>
    </location>
</feature>
<feature type="transmembrane region" description="Helical" evidence="5">
    <location>
        <begin position="211"/>
        <end position="232"/>
    </location>
</feature>
<evidence type="ECO:0000313" key="7">
    <source>
        <dbReference type="EMBL" id="MFC5430564.1"/>
    </source>
</evidence>
<feature type="transmembrane region" description="Helical" evidence="5">
    <location>
        <begin position="54"/>
        <end position="73"/>
    </location>
</feature>
<evidence type="ECO:0000256" key="3">
    <source>
        <dbReference type="ARBA" id="ARBA00022989"/>
    </source>
</evidence>
<protein>
    <submittedName>
        <fullName evidence="7">SulP family inorganic anion transporter</fullName>
    </submittedName>
</protein>
<dbReference type="Pfam" id="PF00916">
    <property type="entry name" value="Sulfate_transp"/>
    <property type="match status" value="1"/>
</dbReference>
<accession>A0ABW0JBV1</accession>
<evidence type="ECO:0000256" key="4">
    <source>
        <dbReference type="ARBA" id="ARBA00023136"/>
    </source>
</evidence>
<evidence type="ECO:0000259" key="6">
    <source>
        <dbReference type="PROSITE" id="PS50801"/>
    </source>
</evidence>
<dbReference type="InterPro" id="IPR011547">
    <property type="entry name" value="SLC26A/SulP_dom"/>
</dbReference>
<dbReference type="PROSITE" id="PS50801">
    <property type="entry name" value="STAS"/>
    <property type="match status" value="1"/>
</dbReference>
<dbReference type="Gene3D" id="3.30.750.24">
    <property type="entry name" value="STAS domain"/>
    <property type="match status" value="1"/>
</dbReference>
<keyword evidence="4 5" id="KW-0472">Membrane</keyword>
<keyword evidence="3 5" id="KW-1133">Transmembrane helix</keyword>
<proteinExistence type="predicted"/>
<evidence type="ECO:0000256" key="1">
    <source>
        <dbReference type="ARBA" id="ARBA00004141"/>
    </source>
</evidence>
<sequence length="567" mass="60890">MEEPKRWRLTFEPFKGMLPLSRLSALRDARAGVMLAFMNIPQLLGYARIAGMPGVTGLYTGFLPVILFALFGASRHLVVAADSATATIFASRLSTMAPPSSAEYIALAGMTALLTALMLLIARVFRLGFLADFLSRTVLVGFLAGVGVQVGIAMLGDMLGIEVSSRRTVVQIREIAMQLGSINGMDFGIAACVVVAILFFKQFRPRWPVPLVAVVASIVASATLHFSARGIAVIGPVALGLPSIEFPAVSSWFQVMDLLQISTSCFVIIVAQSAATSRAFAERYGERVDEDANLLGLAAANVVAGLGGSFVVNGSPTQTAMADDAGARSQFAHLTFAAVVLVVLLFLGRWLQYLPHCVLAAIVFTIAVGLVHVRQMLDIRRESPGEFLLALTTAVAVVVIGVENGILIATGLSLLRHVRHSYRPHTMVLLPNEQGRWEPQPAEPGMQTGPGLIVYRFGADLFYANDHLFVNEVRRLIDGAPTPVHCVVVDAAAITDLDYSAGRSIETLCGMLAQRGVRLVFGRVNRYLRSDMDRHGITPVIGTENIYMTLHAALAAVRPDLPMPGES</sequence>
<evidence type="ECO:0000313" key="8">
    <source>
        <dbReference type="Proteomes" id="UP001596103"/>
    </source>
</evidence>
<feature type="transmembrane region" description="Helical" evidence="5">
    <location>
        <begin position="104"/>
        <end position="125"/>
    </location>
</feature>
<keyword evidence="2 5" id="KW-0812">Transmembrane</keyword>
<reference evidence="8" key="1">
    <citation type="journal article" date="2019" name="Int. J. Syst. Evol. Microbiol.">
        <title>The Global Catalogue of Microorganisms (GCM) 10K type strain sequencing project: providing services to taxonomists for standard genome sequencing and annotation.</title>
        <authorList>
            <consortium name="The Broad Institute Genomics Platform"/>
            <consortium name="The Broad Institute Genome Sequencing Center for Infectious Disease"/>
            <person name="Wu L."/>
            <person name="Ma J."/>
        </authorList>
    </citation>
    <scope>NUCLEOTIDE SEQUENCE [LARGE SCALE GENOMIC DNA]</scope>
    <source>
        <strain evidence="8">CCUG 56042</strain>
    </source>
</reference>
<dbReference type="PANTHER" id="PTHR11814">
    <property type="entry name" value="SULFATE TRANSPORTER"/>
    <property type="match status" value="1"/>
</dbReference>